<dbReference type="RefSeq" id="WP_074588334.1">
    <property type="nucleotide sequence ID" value="NZ_FNEI01000005.1"/>
</dbReference>
<dbReference type="InterPro" id="IPR022300">
    <property type="entry name" value="PPK2-rel_1"/>
</dbReference>
<dbReference type="GO" id="GO:0016776">
    <property type="term" value="F:phosphotransferase activity, phosphate group as acceptor"/>
    <property type="evidence" value="ECO:0007669"/>
    <property type="project" value="InterPro"/>
</dbReference>
<keyword evidence="3" id="KW-1185">Reference proteome</keyword>
<evidence type="ECO:0000313" key="2">
    <source>
        <dbReference type="EMBL" id="SDI91394.1"/>
    </source>
</evidence>
<evidence type="ECO:0000259" key="1">
    <source>
        <dbReference type="Pfam" id="PF03976"/>
    </source>
</evidence>
<dbReference type="PANTHER" id="PTHR34383">
    <property type="entry name" value="POLYPHOSPHATE:AMP PHOSPHOTRANSFERASE-RELATED"/>
    <property type="match status" value="1"/>
</dbReference>
<dbReference type="NCBIfam" id="TIGR03709">
    <property type="entry name" value="PPK2_rel_1"/>
    <property type="match status" value="1"/>
</dbReference>
<reference evidence="3" key="1">
    <citation type="submission" date="2016-10" db="EMBL/GenBank/DDBJ databases">
        <authorList>
            <person name="Varghese N."/>
            <person name="Submissions S."/>
        </authorList>
    </citation>
    <scope>NUCLEOTIDE SEQUENCE [LARGE SCALE GENOMIC DNA]</scope>
    <source>
        <strain evidence="3">CGMCC 1.10783</strain>
    </source>
</reference>
<gene>
    <name evidence="2" type="ORF">SAMN05216555_105165</name>
</gene>
<dbReference type="EMBL" id="FNEI01000005">
    <property type="protein sequence ID" value="SDI91394.1"/>
    <property type="molecule type" value="Genomic_DNA"/>
</dbReference>
<proteinExistence type="predicted"/>
<feature type="domain" description="Polyphosphate kinase-2-related" evidence="1">
    <location>
        <begin position="50"/>
        <end position="266"/>
    </location>
</feature>
<protein>
    <submittedName>
        <fullName evidence="2">Polyphosphate:nucleotide phosphotransferase, PPK2 family</fullName>
    </submittedName>
</protein>
<dbReference type="SUPFAM" id="SSF52540">
    <property type="entry name" value="P-loop containing nucleoside triphosphate hydrolases"/>
    <property type="match status" value="1"/>
</dbReference>
<dbReference type="Proteomes" id="UP000182130">
    <property type="component" value="Unassembled WGS sequence"/>
</dbReference>
<dbReference type="InterPro" id="IPR027417">
    <property type="entry name" value="P-loop_NTPase"/>
</dbReference>
<dbReference type="AlphaFoldDB" id="A0A1G8PFV4"/>
<name>A0A1G8PFV4_9MICC</name>
<dbReference type="GO" id="GO:0006797">
    <property type="term" value="P:polyphosphate metabolic process"/>
    <property type="evidence" value="ECO:0007669"/>
    <property type="project" value="InterPro"/>
</dbReference>
<dbReference type="OrthoDB" id="9775224at2"/>
<dbReference type="STRING" id="1045773.SAMN05216555_105165"/>
<dbReference type="InterPro" id="IPR022488">
    <property type="entry name" value="PPK2-related"/>
</dbReference>
<accession>A0A1G8PFV4</accession>
<evidence type="ECO:0000313" key="3">
    <source>
        <dbReference type="Proteomes" id="UP000182130"/>
    </source>
</evidence>
<dbReference type="Pfam" id="PF03976">
    <property type="entry name" value="PPK2"/>
    <property type="match status" value="1"/>
</dbReference>
<keyword evidence="2" id="KW-0808">Transferase</keyword>
<sequence length="289" mass="31631">MAGAEKSSAVEFEQDPAGTLAITPGFRLSSVDPESTPGYPGAKADGGSLLAAQDSRLKELQEKLFAEGKFGSNKRILLILQAMDTAGKGGIVGHVVGAMDPQGVQLTAFKAPTDEEKSHDFLWRIEKAVPGAGMVGVFDRSHYEDVLIHRVHGWADDAELARRYGAINDFEARLAAQGTAIVKVMLHISRDEQKKRLLARLDDPAKHWKYSPGDVQERAHWDAYMDAFQKVFDKTSTAVAPWHVVPANKKWYARIAVQGLLIAALEGLSLEWPEAEFDVAAERERVAAS</sequence>
<dbReference type="PANTHER" id="PTHR34383:SF3">
    <property type="entry name" value="POLYPHOSPHATE:AMP PHOSPHOTRANSFERASE"/>
    <property type="match status" value="1"/>
</dbReference>
<organism evidence="2 3">
    <name type="scientific">Arthrobacter cupressi</name>
    <dbReference type="NCBI Taxonomy" id="1045773"/>
    <lineage>
        <taxon>Bacteria</taxon>
        <taxon>Bacillati</taxon>
        <taxon>Actinomycetota</taxon>
        <taxon>Actinomycetes</taxon>
        <taxon>Micrococcales</taxon>
        <taxon>Micrococcaceae</taxon>
        <taxon>Arthrobacter</taxon>
    </lineage>
</organism>
<dbReference type="Gene3D" id="3.40.50.300">
    <property type="entry name" value="P-loop containing nucleotide triphosphate hydrolases"/>
    <property type="match status" value="1"/>
</dbReference>